<dbReference type="Pfam" id="PF02518">
    <property type="entry name" value="HATPase_c"/>
    <property type="match status" value="1"/>
</dbReference>
<feature type="transmembrane region" description="Helical" evidence="4">
    <location>
        <begin position="109"/>
        <end position="127"/>
    </location>
</feature>
<evidence type="ECO:0000256" key="1">
    <source>
        <dbReference type="ARBA" id="ARBA00022679"/>
    </source>
</evidence>
<gene>
    <name evidence="6" type="ORF">GCM10022215_08770</name>
</gene>
<dbReference type="Gene3D" id="3.30.565.10">
    <property type="entry name" value="Histidine kinase-like ATPase, C-terminal domain"/>
    <property type="match status" value="1"/>
</dbReference>
<feature type="transmembrane region" description="Helical" evidence="4">
    <location>
        <begin position="59"/>
        <end position="79"/>
    </location>
</feature>
<feature type="transmembrane region" description="Helical" evidence="4">
    <location>
        <begin position="34"/>
        <end position="52"/>
    </location>
</feature>
<feature type="transmembrane region" description="Helical" evidence="4">
    <location>
        <begin position="133"/>
        <end position="152"/>
    </location>
</feature>
<evidence type="ECO:0000259" key="5">
    <source>
        <dbReference type="SMART" id="SM00387"/>
    </source>
</evidence>
<keyword evidence="4" id="KW-0812">Transmembrane</keyword>
<sequence>MTIAERQFFRLAAAARTFVFVALVGSAAYARDEAAIRALGLVGLFWVLLQLVELRPRPLLGLSSVLEPLVVGTACGVALHDSTAAVGVLAVPAFTGGLYRGLRGMGLALSAQLTAIVALSFLVFDGISPDQSVAVFTWTVTGLGLGLVACFVRSAVLRSHDPLTPYYFAQTLIRQLIGLSGELRSGLDPAILGGAILGSVGDEVPTSALALYVPRDDELVPLVTKSLDDAADLGPHLALAERAWAGQETLLEDADHFALVLVTGAGRVGVVAGSRVLTSGSEPRLPRDLHRRLDRALHPLAVQLDTALLFSRFRDSATAEERRRLSREMHDGVAQDIASLGYLVDMIAATPPGPRHDEQIELLRQRISAVVAEVRRTVITLRTSVGSSESLGSAIGSIARNLSQVSGMPITVTLDEQPTRLRPEIEAELFRITQEALNNAVKHSGCTQITVHCQVQPPSASITVTDNGRGMGIGRSDSYGLGIMQERAHLIGGILSMAETPGGGLTVRCVLGNGLREVPVDATDADTADAEDAVDAEVAEAVEVER</sequence>
<feature type="transmembrane region" description="Helical" evidence="4">
    <location>
        <begin position="7"/>
        <end position="28"/>
    </location>
</feature>
<dbReference type="EMBL" id="BAAAZH010000008">
    <property type="protein sequence ID" value="GAA4112436.1"/>
    <property type="molecule type" value="Genomic_DNA"/>
</dbReference>
<keyword evidence="2" id="KW-0418">Kinase</keyword>
<keyword evidence="1" id="KW-0808">Transferase</keyword>
<feature type="domain" description="Histidine kinase/HSP90-like ATPase" evidence="5">
    <location>
        <begin position="424"/>
        <end position="515"/>
    </location>
</feature>
<keyword evidence="3" id="KW-0902">Two-component regulatory system</keyword>
<evidence type="ECO:0000313" key="6">
    <source>
        <dbReference type="EMBL" id="GAA4112436.1"/>
    </source>
</evidence>
<dbReference type="CDD" id="cd16917">
    <property type="entry name" value="HATPase_UhpB-NarQ-NarX-like"/>
    <property type="match status" value="1"/>
</dbReference>
<evidence type="ECO:0000256" key="3">
    <source>
        <dbReference type="ARBA" id="ARBA00023012"/>
    </source>
</evidence>
<dbReference type="SUPFAM" id="SSF55874">
    <property type="entry name" value="ATPase domain of HSP90 chaperone/DNA topoisomerase II/histidine kinase"/>
    <property type="match status" value="1"/>
</dbReference>
<evidence type="ECO:0000313" key="7">
    <source>
        <dbReference type="Proteomes" id="UP001501495"/>
    </source>
</evidence>
<keyword evidence="7" id="KW-1185">Reference proteome</keyword>
<accession>A0ABP7XDA0</accession>
<dbReference type="SMART" id="SM00387">
    <property type="entry name" value="HATPase_c"/>
    <property type="match status" value="1"/>
</dbReference>
<dbReference type="InterPro" id="IPR011712">
    <property type="entry name" value="Sig_transdc_His_kin_sub3_dim/P"/>
</dbReference>
<evidence type="ECO:0000256" key="4">
    <source>
        <dbReference type="SAM" id="Phobius"/>
    </source>
</evidence>
<dbReference type="InterPro" id="IPR003594">
    <property type="entry name" value="HATPase_dom"/>
</dbReference>
<keyword evidence="4" id="KW-0472">Membrane</keyword>
<dbReference type="Proteomes" id="UP001501495">
    <property type="component" value="Unassembled WGS sequence"/>
</dbReference>
<keyword evidence="4" id="KW-1133">Transmembrane helix</keyword>
<dbReference type="InterPro" id="IPR036890">
    <property type="entry name" value="HATPase_C_sf"/>
</dbReference>
<dbReference type="Gene3D" id="1.20.5.1930">
    <property type="match status" value="1"/>
</dbReference>
<proteinExistence type="predicted"/>
<protein>
    <recommendedName>
        <fullName evidence="5">Histidine kinase/HSP90-like ATPase domain-containing protein</fullName>
    </recommendedName>
</protein>
<dbReference type="PANTHER" id="PTHR24421">
    <property type="entry name" value="NITRATE/NITRITE SENSOR PROTEIN NARX-RELATED"/>
    <property type="match status" value="1"/>
</dbReference>
<dbReference type="InterPro" id="IPR050482">
    <property type="entry name" value="Sensor_HK_TwoCompSys"/>
</dbReference>
<comment type="caution">
    <text evidence="6">The sequence shown here is derived from an EMBL/GenBank/DDBJ whole genome shotgun (WGS) entry which is preliminary data.</text>
</comment>
<name>A0ABP7XDA0_9ACTN</name>
<dbReference type="Pfam" id="PF07730">
    <property type="entry name" value="HisKA_3"/>
    <property type="match status" value="1"/>
</dbReference>
<evidence type="ECO:0000256" key="2">
    <source>
        <dbReference type="ARBA" id="ARBA00022777"/>
    </source>
</evidence>
<reference evidence="7" key="1">
    <citation type="journal article" date="2019" name="Int. J. Syst. Evol. Microbiol.">
        <title>The Global Catalogue of Microorganisms (GCM) 10K type strain sequencing project: providing services to taxonomists for standard genome sequencing and annotation.</title>
        <authorList>
            <consortium name="The Broad Institute Genomics Platform"/>
            <consortium name="The Broad Institute Genome Sequencing Center for Infectious Disease"/>
            <person name="Wu L."/>
            <person name="Ma J."/>
        </authorList>
    </citation>
    <scope>NUCLEOTIDE SEQUENCE [LARGE SCALE GENOMIC DNA]</scope>
    <source>
        <strain evidence="7">JCM 16703</strain>
    </source>
</reference>
<organism evidence="6 7">
    <name type="scientific">Nocardioides fonticola</name>
    <dbReference type="NCBI Taxonomy" id="450363"/>
    <lineage>
        <taxon>Bacteria</taxon>
        <taxon>Bacillati</taxon>
        <taxon>Actinomycetota</taxon>
        <taxon>Actinomycetes</taxon>
        <taxon>Propionibacteriales</taxon>
        <taxon>Nocardioidaceae</taxon>
        <taxon>Nocardioides</taxon>
    </lineage>
</organism>
<dbReference type="RefSeq" id="WP_344732019.1">
    <property type="nucleotide sequence ID" value="NZ_BAAAZH010000008.1"/>
</dbReference>